<dbReference type="Pfam" id="PF00963">
    <property type="entry name" value="Cohesin"/>
    <property type="match status" value="1"/>
</dbReference>
<keyword evidence="1" id="KW-0732">Signal</keyword>
<organism evidence="4 5">
    <name type="scientific">Aquincola tertiaricarbonis</name>
    <dbReference type="NCBI Taxonomy" id="391953"/>
    <lineage>
        <taxon>Bacteria</taxon>
        <taxon>Pseudomonadati</taxon>
        <taxon>Pseudomonadota</taxon>
        <taxon>Betaproteobacteria</taxon>
        <taxon>Burkholderiales</taxon>
        <taxon>Sphaerotilaceae</taxon>
        <taxon>Aquincola</taxon>
    </lineage>
</organism>
<accession>A0ABY4S4U8</accession>
<dbReference type="Proteomes" id="UP001056201">
    <property type="component" value="Chromosome 1"/>
</dbReference>
<evidence type="ECO:0000313" key="4">
    <source>
        <dbReference type="EMBL" id="URI08008.1"/>
    </source>
</evidence>
<evidence type="ECO:0000313" key="5">
    <source>
        <dbReference type="Proteomes" id="UP001056201"/>
    </source>
</evidence>
<dbReference type="InterPro" id="IPR013424">
    <property type="entry name" value="Ice-binding_C"/>
</dbReference>
<feature type="signal peptide" evidence="1">
    <location>
        <begin position="1"/>
        <end position="26"/>
    </location>
</feature>
<dbReference type="EMBL" id="CP097635">
    <property type="protein sequence ID" value="URI08008.1"/>
    <property type="molecule type" value="Genomic_DNA"/>
</dbReference>
<proteinExistence type="predicted"/>
<dbReference type="InterPro" id="IPR002102">
    <property type="entry name" value="Cohesin_dom"/>
</dbReference>
<feature type="chain" id="PRO_5045778893" evidence="1">
    <location>
        <begin position="27"/>
        <end position="199"/>
    </location>
</feature>
<sequence>MNFTASGLRAALAGLALCAAIAPATAAPTLSVTGPSSVALGSSFTLQVTAADVVDLYAYQFDITFNPAAFQVGGASEGAFLPSGGSTDFLGGAVDNSAGTVSFTLGTLIGLGVPGVNGSGVLASFSVTSIGSAPGVGTFGLANVTLLDSAGADISANAVALNVSAVPEPATWGLLLAGGALVAAVARRRHAGTPRGAAR</sequence>
<protein>
    <submittedName>
        <fullName evidence="4">Cohesin domain-containing protein</fullName>
    </submittedName>
</protein>
<evidence type="ECO:0000256" key="1">
    <source>
        <dbReference type="SAM" id="SignalP"/>
    </source>
</evidence>
<dbReference type="Gene3D" id="2.60.40.680">
    <property type="match status" value="1"/>
</dbReference>
<evidence type="ECO:0000259" key="2">
    <source>
        <dbReference type="Pfam" id="PF00963"/>
    </source>
</evidence>
<dbReference type="InterPro" id="IPR008965">
    <property type="entry name" value="CBM2/CBM3_carb-bd_dom_sf"/>
</dbReference>
<dbReference type="Pfam" id="PF07589">
    <property type="entry name" value="PEP-CTERM"/>
    <property type="match status" value="1"/>
</dbReference>
<keyword evidence="5" id="KW-1185">Reference proteome</keyword>
<feature type="domain" description="Cohesin" evidence="2">
    <location>
        <begin position="29"/>
        <end position="133"/>
    </location>
</feature>
<dbReference type="NCBIfam" id="TIGR02595">
    <property type="entry name" value="PEP_CTERM"/>
    <property type="match status" value="1"/>
</dbReference>
<dbReference type="RefSeq" id="WP_250196230.1">
    <property type="nucleotide sequence ID" value="NZ_CP097635.1"/>
</dbReference>
<dbReference type="SUPFAM" id="SSF49384">
    <property type="entry name" value="Carbohydrate-binding domain"/>
    <property type="match status" value="1"/>
</dbReference>
<evidence type="ECO:0000259" key="3">
    <source>
        <dbReference type="Pfam" id="PF07589"/>
    </source>
</evidence>
<feature type="domain" description="Ice-binding protein C-terminal" evidence="3">
    <location>
        <begin position="165"/>
        <end position="189"/>
    </location>
</feature>
<dbReference type="CDD" id="cd08547">
    <property type="entry name" value="Type_II_cohesin"/>
    <property type="match status" value="1"/>
</dbReference>
<reference evidence="4" key="1">
    <citation type="submission" date="2022-05" db="EMBL/GenBank/DDBJ databases">
        <title>An RpoN-dependent PEP-CTERM gene is involved in floc formation of an Aquincola tertiaricarbonis strain.</title>
        <authorList>
            <person name="Qiu D."/>
            <person name="Xia M."/>
        </authorList>
    </citation>
    <scope>NUCLEOTIDE SEQUENCE</scope>
    <source>
        <strain evidence="4">RN12</strain>
    </source>
</reference>
<name>A0ABY4S4U8_AQUTE</name>
<gene>
    <name evidence="4" type="ORF">MW290_05340</name>
</gene>